<evidence type="ECO:0000313" key="3">
    <source>
        <dbReference type="EMBL" id="CAG9793493.1"/>
    </source>
</evidence>
<feature type="compositionally biased region" description="Basic and acidic residues" evidence="1">
    <location>
        <begin position="493"/>
        <end position="503"/>
    </location>
</feature>
<dbReference type="GO" id="GO:0005096">
    <property type="term" value="F:GTPase activator activity"/>
    <property type="evidence" value="ECO:0007669"/>
    <property type="project" value="InterPro"/>
</dbReference>
<protein>
    <recommendedName>
        <fullName evidence="2">Rho-GAP domain-containing protein</fullName>
    </recommendedName>
</protein>
<feature type="compositionally biased region" description="Basic and acidic residues" evidence="1">
    <location>
        <begin position="91"/>
        <end position="155"/>
    </location>
</feature>
<dbReference type="Pfam" id="PF00620">
    <property type="entry name" value="RhoGAP"/>
    <property type="match status" value="1"/>
</dbReference>
<dbReference type="PANTHER" id="PTHR12783:SF5">
    <property type="entry name" value="RALA-BINDING PROTEIN 1"/>
    <property type="match status" value="1"/>
</dbReference>
<feature type="region of interest" description="Disordered" evidence="1">
    <location>
        <begin position="168"/>
        <end position="203"/>
    </location>
</feature>
<dbReference type="AlphaFoldDB" id="A0A9N9RA63"/>
<evidence type="ECO:0000259" key="2">
    <source>
        <dbReference type="PROSITE" id="PS50238"/>
    </source>
</evidence>
<feature type="region of interest" description="Disordered" evidence="1">
    <location>
        <begin position="1"/>
        <end position="155"/>
    </location>
</feature>
<evidence type="ECO:0000256" key="1">
    <source>
        <dbReference type="SAM" id="MobiDB-lite"/>
    </source>
</evidence>
<feature type="compositionally biased region" description="Basic and acidic residues" evidence="1">
    <location>
        <begin position="168"/>
        <end position="198"/>
    </location>
</feature>
<dbReference type="Proteomes" id="UP001153714">
    <property type="component" value="Chromosome 5"/>
</dbReference>
<reference evidence="3" key="2">
    <citation type="submission" date="2022-10" db="EMBL/GenBank/DDBJ databases">
        <authorList>
            <consortium name="ENA_rothamsted_submissions"/>
            <consortium name="culmorum"/>
            <person name="King R."/>
        </authorList>
    </citation>
    <scope>NUCLEOTIDE SEQUENCE</scope>
</reference>
<accession>A0A9N9RA63</accession>
<reference evidence="3" key="1">
    <citation type="submission" date="2021-12" db="EMBL/GenBank/DDBJ databases">
        <authorList>
            <person name="King R."/>
        </authorList>
    </citation>
    <scope>NUCLEOTIDE SEQUENCE</scope>
</reference>
<evidence type="ECO:0000313" key="4">
    <source>
        <dbReference type="Proteomes" id="UP001153714"/>
    </source>
</evidence>
<feature type="compositionally biased region" description="Basic and acidic residues" evidence="1">
    <location>
        <begin position="20"/>
        <end position="58"/>
    </location>
</feature>
<dbReference type="GO" id="GO:0007264">
    <property type="term" value="P:small GTPase-mediated signal transduction"/>
    <property type="evidence" value="ECO:0007669"/>
    <property type="project" value="InterPro"/>
</dbReference>
<dbReference type="EMBL" id="OU893336">
    <property type="protein sequence ID" value="CAG9793493.1"/>
    <property type="molecule type" value="Genomic_DNA"/>
</dbReference>
<proteinExistence type="predicted"/>
<dbReference type="GO" id="GO:0031267">
    <property type="term" value="F:small GTPase binding"/>
    <property type="evidence" value="ECO:0007669"/>
    <property type="project" value="InterPro"/>
</dbReference>
<sequence length="744" mass="85624">MDFESPDVEKDFPGLYASEAGRKSNESDFSDGGEHEKPSKKDLLGRRKEKKESKKDRGYAALEGESSPEEDTDTKSPSKSKKTKSFKFPTKSKEKREKSRDKEKVLDDALKQREITEKEKKKEKEREKEKEKERKKEKEKREKLKEKDKEKEEKAKFKLESKEKLKDEKKDKVKEKDKEKVKEKDKEKVKEKDKDKKDKKLTKVPSTVTAGVPFEEIFTLGVALPIFGVPLQQSVERSRCHDDFRLPLVVRDSIDYLQAHGLKSTQIYRGEPDKIKLQQLRKLYTDRGPTFPYHWDVPVACAILKSFISELPESILTQELHGQFEQATAIAEPQREAAILALTARLPPHNHALLACLLRHFQAVLSHDQFNHANIQTITTAMGPALNMSFNLLAYLISKTDKLFPNIQLTKYVPPLLSIPADFPESGAAISAELRKQESLLAQLHAEMHAGFVTPARDQRLWEAQRIVTQLKRKLRAVQKSTEPNSLPPQPSVDEKPEEDIVRRNSQPNDTNVTQTENKPSLPTPQTSDAFREKFPETTPDKFLEKFPEDITDKFVEKFPENIPGAFVENFPESVSDKIAEKFPDAFPDIESPKQEIAFDAEFEDNFDFTAEAKETTKVETPVEPAIEKPKFTEKELRVLRLELENAEYLQLKSLLQAKINSEQFEIVKLRSHVALKNKQEAAQNNKENKESNTPEEQELKQRLIKENALLEQKRLNLINQIFQERVACIHLKIELAMKEILKS</sequence>
<keyword evidence="4" id="KW-1185">Reference proteome</keyword>
<dbReference type="Gene3D" id="1.20.58.90">
    <property type="match status" value="1"/>
</dbReference>
<dbReference type="OrthoDB" id="10033734at2759"/>
<feature type="compositionally biased region" description="Basic and acidic residues" evidence="1">
    <location>
        <begin position="687"/>
        <end position="700"/>
    </location>
</feature>
<dbReference type="InterPro" id="IPR008936">
    <property type="entry name" value="Rho_GTPase_activation_prot"/>
</dbReference>
<dbReference type="InterPro" id="IPR039767">
    <property type="entry name" value="RALBP1"/>
</dbReference>
<dbReference type="PANTHER" id="PTHR12783">
    <property type="entry name" value="RALA BINDING PROTEIN 1 RALBP1"/>
    <property type="match status" value="1"/>
</dbReference>
<feature type="compositionally biased region" description="Polar residues" evidence="1">
    <location>
        <begin position="504"/>
        <end position="529"/>
    </location>
</feature>
<dbReference type="InterPro" id="IPR000198">
    <property type="entry name" value="RhoGAP_dom"/>
</dbReference>
<feature type="region of interest" description="Disordered" evidence="1">
    <location>
        <begin position="680"/>
        <end position="700"/>
    </location>
</feature>
<organism evidence="3 4">
    <name type="scientific">Diatraea saccharalis</name>
    <name type="common">sugarcane borer</name>
    <dbReference type="NCBI Taxonomy" id="40085"/>
    <lineage>
        <taxon>Eukaryota</taxon>
        <taxon>Metazoa</taxon>
        <taxon>Ecdysozoa</taxon>
        <taxon>Arthropoda</taxon>
        <taxon>Hexapoda</taxon>
        <taxon>Insecta</taxon>
        <taxon>Pterygota</taxon>
        <taxon>Neoptera</taxon>
        <taxon>Endopterygota</taxon>
        <taxon>Lepidoptera</taxon>
        <taxon>Glossata</taxon>
        <taxon>Ditrysia</taxon>
        <taxon>Pyraloidea</taxon>
        <taxon>Crambidae</taxon>
        <taxon>Crambinae</taxon>
        <taxon>Diatraea</taxon>
    </lineage>
</organism>
<name>A0A9N9RA63_9NEOP</name>
<dbReference type="SUPFAM" id="SSF48350">
    <property type="entry name" value="GTPase activation domain, GAP"/>
    <property type="match status" value="1"/>
</dbReference>
<feature type="region of interest" description="Disordered" evidence="1">
    <location>
        <begin position="475"/>
        <end position="532"/>
    </location>
</feature>
<feature type="domain" description="Rho-GAP" evidence="2">
    <location>
        <begin position="229"/>
        <end position="424"/>
    </location>
</feature>
<dbReference type="Gene3D" id="1.10.555.10">
    <property type="entry name" value="Rho GTPase activation protein"/>
    <property type="match status" value="1"/>
</dbReference>
<dbReference type="SMART" id="SM00324">
    <property type="entry name" value="RhoGAP"/>
    <property type="match status" value="1"/>
</dbReference>
<dbReference type="PROSITE" id="PS50238">
    <property type="entry name" value="RHOGAP"/>
    <property type="match status" value="1"/>
</dbReference>
<gene>
    <name evidence="3" type="ORF">DIATSA_LOCUS10928</name>
</gene>